<dbReference type="PANTHER" id="PTHR30408">
    <property type="entry name" value="TYPE-1 RESTRICTION ENZYME ECOKI SPECIFICITY PROTEIN"/>
    <property type="match status" value="1"/>
</dbReference>
<dbReference type="Proteomes" id="UP000255367">
    <property type="component" value="Unassembled WGS sequence"/>
</dbReference>
<evidence type="ECO:0000256" key="3">
    <source>
        <dbReference type="ARBA" id="ARBA00023125"/>
    </source>
</evidence>
<keyword evidence="6" id="KW-1185">Reference proteome</keyword>
<dbReference type="RefSeq" id="WP_115309851.1">
    <property type="nucleotide sequence ID" value="NZ_UHIO01000001.1"/>
</dbReference>
<dbReference type="REBASE" id="421571">
    <property type="entry name" value="S2.Vcr12020I"/>
</dbReference>
<dbReference type="GO" id="GO:0003677">
    <property type="term" value="F:DNA binding"/>
    <property type="evidence" value="ECO:0007669"/>
    <property type="project" value="UniProtKB-KW"/>
</dbReference>
<dbReference type="SUPFAM" id="SSF116734">
    <property type="entry name" value="DNA methylase specificity domain"/>
    <property type="match status" value="2"/>
</dbReference>
<dbReference type="EMBL" id="UHIO01000001">
    <property type="protein sequence ID" value="SUP41601.1"/>
    <property type="molecule type" value="Genomic_DNA"/>
</dbReference>
<dbReference type="Pfam" id="PF01420">
    <property type="entry name" value="Methylase_S"/>
    <property type="match status" value="1"/>
</dbReference>
<evidence type="ECO:0000313" key="5">
    <source>
        <dbReference type="EMBL" id="SUP41601.1"/>
    </source>
</evidence>
<evidence type="ECO:0000256" key="2">
    <source>
        <dbReference type="ARBA" id="ARBA00022747"/>
    </source>
</evidence>
<dbReference type="OrthoDB" id="9795776at2"/>
<dbReference type="InterPro" id="IPR044946">
    <property type="entry name" value="Restrct_endonuc_typeI_TRD_sf"/>
</dbReference>
<dbReference type="InterPro" id="IPR000055">
    <property type="entry name" value="Restrct_endonuc_typeI_TRD"/>
</dbReference>
<organism evidence="5 6">
    <name type="scientific">Veillonella criceti</name>
    <dbReference type="NCBI Taxonomy" id="103891"/>
    <lineage>
        <taxon>Bacteria</taxon>
        <taxon>Bacillati</taxon>
        <taxon>Bacillota</taxon>
        <taxon>Negativicutes</taxon>
        <taxon>Veillonellales</taxon>
        <taxon>Veillonellaceae</taxon>
        <taxon>Veillonella</taxon>
    </lineage>
</organism>
<feature type="domain" description="Type I restriction modification DNA specificity" evidence="4">
    <location>
        <begin position="102"/>
        <end position="264"/>
    </location>
</feature>
<proteinExistence type="inferred from homology"/>
<keyword evidence="2" id="KW-0680">Restriction system</keyword>
<evidence type="ECO:0000313" key="6">
    <source>
        <dbReference type="Proteomes" id="UP000255367"/>
    </source>
</evidence>
<protein>
    <submittedName>
        <fullName evidence="5">Type I restriction modification DNA specificity domain</fullName>
    </submittedName>
</protein>
<comment type="similarity">
    <text evidence="1">Belongs to the type-I restriction system S methylase family.</text>
</comment>
<dbReference type="PANTHER" id="PTHR30408:SF12">
    <property type="entry name" value="TYPE I RESTRICTION ENZYME MJAVIII SPECIFICITY SUBUNIT"/>
    <property type="match status" value="1"/>
</dbReference>
<gene>
    <name evidence="5" type="ORF">NCTC12020_00617</name>
</gene>
<accession>A0A380NIW4</accession>
<dbReference type="GO" id="GO:0009307">
    <property type="term" value="P:DNA restriction-modification system"/>
    <property type="evidence" value="ECO:0007669"/>
    <property type="project" value="UniProtKB-KW"/>
</dbReference>
<sequence>MAAYYKSNHWHFNISKIATEGARNHGLLNLSPRDFFNTTLSFPQNKNEQKNIASLINYLEKTIELHQRKLENLKLLKLGLIQNLFPANGKLRPMINITNNVENWQQLKLFDVLEIPIKERLENPALNKLITVGLNLTGIRVGSARETLDIGATTYYVRRKGQLIYGKQNFFNGSMAIIDDKYDGYATSIDVPALNINNNKVDSKFLYYYISRPCYYKRTEAQAIGTGSKRIHEKTLLSFEIYLPPLATQKKIAKLINNIEKYIAKQNVLLNNYINIKNKYLQLLFI</sequence>
<evidence type="ECO:0000259" key="4">
    <source>
        <dbReference type="Pfam" id="PF01420"/>
    </source>
</evidence>
<dbReference type="Gene3D" id="3.90.220.20">
    <property type="entry name" value="DNA methylase specificity domains"/>
    <property type="match status" value="2"/>
</dbReference>
<keyword evidence="3" id="KW-0238">DNA-binding</keyword>
<reference evidence="5 6" key="1">
    <citation type="submission" date="2018-06" db="EMBL/GenBank/DDBJ databases">
        <authorList>
            <consortium name="Pathogen Informatics"/>
            <person name="Doyle S."/>
        </authorList>
    </citation>
    <scope>NUCLEOTIDE SEQUENCE [LARGE SCALE GENOMIC DNA]</scope>
    <source>
        <strain evidence="5 6">NCTC12020</strain>
    </source>
</reference>
<name>A0A380NIW4_9FIRM</name>
<dbReference type="InterPro" id="IPR052021">
    <property type="entry name" value="Type-I_RS_S_subunit"/>
</dbReference>
<evidence type="ECO:0000256" key="1">
    <source>
        <dbReference type="ARBA" id="ARBA00010923"/>
    </source>
</evidence>
<dbReference type="AlphaFoldDB" id="A0A380NIW4"/>